<proteinExistence type="predicted"/>
<sequence length="175" mass="19552">MGFTTATYRFPKMFKPIFVGGCLAISLFLIPAIAYGQASSLTPAAPAEMATGDQITPLEVQQFVQVLKRWKDIDQESQKKILMAIKAERLNPQLFLEIAKTQNTQTEGSPEFSAADLQKFKKVISKIQEMEPEIQSKKEHAITSQGLTVARFNQIGYTSEQNPALKQKIKQMLGE</sequence>
<feature type="domain" description="DUF4168" evidence="1">
    <location>
        <begin position="104"/>
        <end position="169"/>
    </location>
</feature>
<dbReference type="EMBL" id="CP073041">
    <property type="protein sequence ID" value="UXE63362.1"/>
    <property type="molecule type" value="Genomic_DNA"/>
</dbReference>
<gene>
    <name evidence="2" type="ORF">KA717_12435</name>
</gene>
<accession>A0A977L0M9</accession>
<dbReference type="KEGG" id="wna:KA717_12435"/>
<name>A0A977L0M9_9CYAN</name>
<dbReference type="Pfam" id="PF13767">
    <property type="entry name" value="DUF4168"/>
    <property type="match status" value="1"/>
</dbReference>
<dbReference type="Proteomes" id="UP001065613">
    <property type="component" value="Chromosome"/>
</dbReference>
<dbReference type="InterPro" id="IPR025433">
    <property type="entry name" value="DUF4168"/>
</dbReference>
<organism evidence="2">
    <name type="scientific">Woronichinia naegeliana WA131</name>
    <dbReference type="NCBI Taxonomy" id="2824559"/>
    <lineage>
        <taxon>Bacteria</taxon>
        <taxon>Bacillati</taxon>
        <taxon>Cyanobacteriota</taxon>
        <taxon>Cyanophyceae</taxon>
        <taxon>Synechococcales</taxon>
        <taxon>Coelosphaeriaceae</taxon>
        <taxon>Woronichinia</taxon>
    </lineage>
</organism>
<evidence type="ECO:0000313" key="2">
    <source>
        <dbReference type="EMBL" id="UXE63362.1"/>
    </source>
</evidence>
<dbReference type="AlphaFoldDB" id="A0A977L0M9"/>
<evidence type="ECO:0000259" key="1">
    <source>
        <dbReference type="Pfam" id="PF13767"/>
    </source>
</evidence>
<reference evidence="2" key="1">
    <citation type="submission" date="2021-04" db="EMBL/GenBank/DDBJ databases">
        <title>Genome sequence of Woronichinia naegeliana from Washington state freshwater lake bloom.</title>
        <authorList>
            <person name="Dreher T.W."/>
        </authorList>
    </citation>
    <scope>NUCLEOTIDE SEQUENCE</scope>
    <source>
        <strain evidence="2">WA131</strain>
    </source>
</reference>
<protein>
    <submittedName>
        <fullName evidence="2">DUF4168 domain-containing protein</fullName>
    </submittedName>
</protein>